<dbReference type="Proteomes" id="UP000033483">
    <property type="component" value="Unassembled WGS sequence"/>
</dbReference>
<gene>
    <name evidence="2" type="ORF">TD95_001828</name>
</gene>
<protein>
    <submittedName>
        <fullName evidence="2">Uncharacterized protein</fullName>
    </submittedName>
</protein>
<dbReference type="OrthoDB" id="2550114at2759"/>
<dbReference type="EMBL" id="LAEV01001664">
    <property type="protein sequence ID" value="KKA27520.1"/>
    <property type="molecule type" value="Genomic_DNA"/>
</dbReference>
<feature type="non-terminal residue" evidence="2">
    <location>
        <position position="171"/>
    </location>
</feature>
<proteinExistence type="predicted"/>
<dbReference type="PANTHER" id="PTHR39605:SF1">
    <property type="entry name" value="MAJOR FACILITATOR SUPERFAMILY (MFS) PROFILE DOMAIN-CONTAINING PROTEIN"/>
    <property type="match status" value="1"/>
</dbReference>
<keyword evidence="1" id="KW-1133">Transmembrane helix</keyword>
<keyword evidence="3" id="KW-1185">Reference proteome</keyword>
<dbReference type="PANTHER" id="PTHR39605">
    <property type="entry name" value="MAJOR FACILITATOR SUPERFAMILY (MFS) PROFILE DOMAIN-CONTAINING PROTEIN"/>
    <property type="match status" value="1"/>
</dbReference>
<dbReference type="AlphaFoldDB" id="A0A0F4ZB54"/>
<evidence type="ECO:0000313" key="2">
    <source>
        <dbReference type="EMBL" id="KKA27520.1"/>
    </source>
</evidence>
<organism evidence="2 3">
    <name type="scientific">Thielaviopsis punctulata</name>
    <dbReference type="NCBI Taxonomy" id="72032"/>
    <lineage>
        <taxon>Eukaryota</taxon>
        <taxon>Fungi</taxon>
        <taxon>Dikarya</taxon>
        <taxon>Ascomycota</taxon>
        <taxon>Pezizomycotina</taxon>
        <taxon>Sordariomycetes</taxon>
        <taxon>Hypocreomycetidae</taxon>
        <taxon>Microascales</taxon>
        <taxon>Ceratocystidaceae</taxon>
        <taxon>Thielaviopsis</taxon>
    </lineage>
</organism>
<feature type="transmembrane region" description="Helical" evidence="1">
    <location>
        <begin position="45"/>
        <end position="71"/>
    </location>
</feature>
<keyword evidence="1" id="KW-0812">Transmembrane</keyword>
<keyword evidence="1" id="KW-0472">Membrane</keyword>
<feature type="transmembrane region" description="Helical" evidence="1">
    <location>
        <begin position="113"/>
        <end position="135"/>
    </location>
</feature>
<comment type="caution">
    <text evidence="2">The sequence shown here is derived from an EMBL/GenBank/DDBJ whole genome shotgun (WGS) entry which is preliminary data.</text>
</comment>
<evidence type="ECO:0000313" key="3">
    <source>
        <dbReference type="Proteomes" id="UP000033483"/>
    </source>
</evidence>
<evidence type="ECO:0000256" key="1">
    <source>
        <dbReference type="SAM" id="Phobius"/>
    </source>
</evidence>
<name>A0A0F4ZB54_9PEZI</name>
<feature type="transmembrane region" description="Helical" evidence="1">
    <location>
        <begin position="83"/>
        <end position="107"/>
    </location>
</feature>
<reference evidence="2 3" key="1">
    <citation type="submission" date="2015-03" db="EMBL/GenBank/DDBJ databases">
        <authorList>
            <person name="Radwan O."/>
            <person name="Al-Naeli F.A."/>
            <person name="Rendon G.A."/>
            <person name="Fields C."/>
        </authorList>
    </citation>
    <scope>NUCLEOTIDE SEQUENCE [LARGE SCALE GENOMIC DNA]</scope>
    <source>
        <strain evidence="2">CR-DP1</strain>
    </source>
</reference>
<accession>A0A0F4ZB54</accession>
<sequence length="171" mass="18973">MKSVQYYCYSSFAWLGIQGLPLVIFPRFILGLLKSEYQPDTELEIYFARSLGLALLTLAFSLVVVCGGIPLTTSLSEVSVPPYANAVMLISTLHHASVAWYCYSYYISSDQGAFAFGALLSAFFATIGLGCFLFADDKSMVSKNLHLDKATSSFPFKNQGAYRDKKRIIRK</sequence>
<feature type="transmembrane region" description="Helical" evidence="1">
    <location>
        <begin position="12"/>
        <end position="33"/>
    </location>
</feature>